<proteinExistence type="predicted"/>
<evidence type="ECO:0000313" key="1">
    <source>
        <dbReference type="EMBL" id="CAD6272608.1"/>
    </source>
</evidence>
<reference evidence="1" key="1">
    <citation type="submission" date="2020-10" db="EMBL/GenBank/DDBJ databases">
        <authorList>
            <person name="Han B."/>
            <person name="Lu T."/>
            <person name="Zhao Q."/>
            <person name="Huang X."/>
            <person name="Zhao Y."/>
        </authorList>
    </citation>
    <scope>NUCLEOTIDE SEQUENCE</scope>
</reference>
<organism evidence="1 2">
    <name type="scientific">Miscanthus lutarioriparius</name>
    <dbReference type="NCBI Taxonomy" id="422564"/>
    <lineage>
        <taxon>Eukaryota</taxon>
        <taxon>Viridiplantae</taxon>
        <taxon>Streptophyta</taxon>
        <taxon>Embryophyta</taxon>
        <taxon>Tracheophyta</taxon>
        <taxon>Spermatophyta</taxon>
        <taxon>Magnoliopsida</taxon>
        <taxon>Liliopsida</taxon>
        <taxon>Poales</taxon>
        <taxon>Poaceae</taxon>
        <taxon>PACMAD clade</taxon>
        <taxon>Panicoideae</taxon>
        <taxon>Andropogonodae</taxon>
        <taxon>Andropogoneae</taxon>
        <taxon>Saccharinae</taxon>
        <taxon>Miscanthus</taxon>
    </lineage>
</organism>
<evidence type="ECO:0000313" key="2">
    <source>
        <dbReference type="Proteomes" id="UP000604825"/>
    </source>
</evidence>
<accession>A0A811RPV4</accession>
<gene>
    <name evidence="1" type="ORF">NCGR_LOCUS55882</name>
</gene>
<name>A0A811RPV4_9POAL</name>
<comment type="caution">
    <text evidence="1">The sequence shown here is derived from an EMBL/GenBank/DDBJ whole genome shotgun (WGS) entry which is preliminary data.</text>
</comment>
<keyword evidence="2" id="KW-1185">Reference proteome</keyword>
<dbReference type="Proteomes" id="UP000604825">
    <property type="component" value="Unassembled WGS sequence"/>
</dbReference>
<sequence length="263" mass="29858">MNPETKLILDELHRRFTDHDLKWDQRFEDQEKRLGRQIKDLEQAQDARVSALEKAAASFDEWRPSIEGTVDDIRLEVKKISLGWECASIAHPEDKSGYHGNSNSKIPKVDFPRFDGDHPKLWLSDCLDYFSLYHVESTSWEDLSAPWKPEVRKWDISSGAKPFARTALPLPLPPARVDKPAAPVELKPAPDIGQAPSVDERWAALRSLRHSQGLCFRCGSKWSRDHRCPQAVQLQVLEEVLGLFSLEESAEPSDAVVEESEPA</sequence>
<dbReference type="AlphaFoldDB" id="A0A811RPV4"/>
<dbReference type="OrthoDB" id="693631at2759"/>
<protein>
    <submittedName>
        <fullName evidence="1">Uncharacterized protein</fullName>
    </submittedName>
</protein>
<dbReference type="EMBL" id="CAJGYO010000016">
    <property type="protein sequence ID" value="CAD6272608.1"/>
    <property type="molecule type" value="Genomic_DNA"/>
</dbReference>